<keyword evidence="2" id="KW-1185">Reference proteome</keyword>
<dbReference type="Proteomes" id="UP001558713">
    <property type="component" value="Unassembled WGS sequence"/>
</dbReference>
<proteinExistence type="predicted"/>
<evidence type="ECO:0000313" key="2">
    <source>
        <dbReference type="Proteomes" id="UP001558713"/>
    </source>
</evidence>
<organism evidence="1 2">
    <name type="scientific">Cardamine amara subsp. amara</name>
    <dbReference type="NCBI Taxonomy" id="228776"/>
    <lineage>
        <taxon>Eukaryota</taxon>
        <taxon>Viridiplantae</taxon>
        <taxon>Streptophyta</taxon>
        <taxon>Embryophyta</taxon>
        <taxon>Tracheophyta</taxon>
        <taxon>Spermatophyta</taxon>
        <taxon>Magnoliopsida</taxon>
        <taxon>eudicotyledons</taxon>
        <taxon>Gunneridae</taxon>
        <taxon>Pentapetalae</taxon>
        <taxon>rosids</taxon>
        <taxon>malvids</taxon>
        <taxon>Brassicales</taxon>
        <taxon>Brassicaceae</taxon>
        <taxon>Cardamineae</taxon>
        <taxon>Cardamine</taxon>
    </lineage>
</organism>
<gene>
    <name evidence="1" type="ORF">V5N11_016888</name>
</gene>
<sequence>MSMAMAEAYMARKFHRESVKSIAVNAATTTGGIEENGGGSSRWLFRKLSTKKNSAKAFPWQSQRYTLLPVLSSDNYRI</sequence>
<name>A0ABD1BFI1_CARAN</name>
<dbReference type="EMBL" id="JBANAX010000270">
    <property type="protein sequence ID" value="KAL1216269.1"/>
    <property type="molecule type" value="Genomic_DNA"/>
</dbReference>
<evidence type="ECO:0000313" key="1">
    <source>
        <dbReference type="EMBL" id="KAL1216269.1"/>
    </source>
</evidence>
<reference evidence="1 2" key="1">
    <citation type="submission" date="2024-04" db="EMBL/GenBank/DDBJ databases">
        <title>Genome assembly C_amara_ONT_v2.</title>
        <authorList>
            <person name="Yant L."/>
            <person name="Moore C."/>
            <person name="Slenker M."/>
        </authorList>
    </citation>
    <scope>NUCLEOTIDE SEQUENCE [LARGE SCALE GENOMIC DNA]</scope>
    <source>
        <tissue evidence="1">Leaf</tissue>
    </source>
</reference>
<accession>A0ABD1BFI1</accession>
<dbReference type="AlphaFoldDB" id="A0ABD1BFI1"/>
<comment type="caution">
    <text evidence="1">The sequence shown here is derived from an EMBL/GenBank/DDBJ whole genome shotgun (WGS) entry which is preliminary data.</text>
</comment>
<protein>
    <submittedName>
        <fullName evidence="1">Uncharacterized protein</fullName>
    </submittedName>
</protein>